<keyword evidence="1" id="KW-0808">Transferase</keyword>
<dbReference type="GO" id="GO:0008168">
    <property type="term" value="F:methyltransferase activity"/>
    <property type="evidence" value="ECO:0007669"/>
    <property type="project" value="UniProtKB-KW"/>
</dbReference>
<dbReference type="EMBL" id="BK032748">
    <property type="protein sequence ID" value="DAF58197.1"/>
    <property type="molecule type" value="Genomic_DNA"/>
</dbReference>
<organism evidence="1">
    <name type="scientific">Siphoviridae sp. ctMBu2</name>
    <dbReference type="NCBI Taxonomy" id="2827853"/>
    <lineage>
        <taxon>Viruses</taxon>
        <taxon>Duplodnaviria</taxon>
        <taxon>Heunggongvirae</taxon>
        <taxon>Uroviricota</taxon>
        <taxon>Caudoviricetes</taxon>
    </lineage>
</organism>
<dbReference type="Gene3D" id="3.40.50.150">
    <property type="entry name" value="Vaccinia Virus protein VP39"/>
    <property type="match status" value="1"/>
</dbReference>
<dbReference type="SUPFAM" id="SSF53335">
    <property type="entry name" value="S-adenosyl-L-methionine-dependent methyltransferases"/>
    <property type="match status" value="1"/>
</dbReference>
<sequence>MALQPILDPCCGAKMMWFDKQNQRALFGDVRSESHTLCDGRALEIKPDLVMDFTALPFDDETFRLVVFDPPHLIYAGEKSWLRKKYGSLNAQWRESLKKGFVECFRVLKPEGILIFKWNESQIKIKEVLALTDQKPLFGHPSGRKGLTHWYTFMKDTP</sequence>
<evidence type="ECO:0000313" key="1">
    <source>
        <dbReference type="EMBL" id="DAF58197.1"/>
    </source>
</evidence>
<reference evidence="1" key="1">
    <citation type="journal article" date="2021" name="Proc. Natl. Acad. Sci. U.S.A.">
        <title>A Catalog of Tens of Thousands of Viruses from Human Metagenomes Reveals Hidden Associations with Chronic Diseases.</title>
        <authorList>
            <person name="Tisza M.J."/>
            <person name="Buck C.B."/>
        </authorList>
    </citation>
    <scope>NUCLEOTIDE SEQUENCE</scope>
    <source>
        <strain evidence="1">CtMBu2</strain>
    </source>
</reference>
<accession>A0A8S5T4D0</accession>
<proteinExistence type="predicted"/>
<protein>
    <submittedName>
        <fullName evidence="1">Methyltransferase domain</fullName>
    </submittedName>
</protein>
<name>A0A8S5T4D0_9CAUD</name>
<dbReference type="GO" id="GO:0032259">
    <property type="term" value="P:methylation"/>
    <property type="evidence" value="ECO:0007669"/>
    <property type="project" value="UniProtKB-KW"/>
</dbReference>
<dbReference type="InterPro" id="IPR029063">
    <property type="entry name" value="SAM-dependent_MTases_sf"/>
</dbReference>
<keyword evidence="1" id="KW-0489">Methyltransferase</keyword>